<accession>A0A370DLY1</accession>
<organism evidence="2 3">
    <name type="scientific">endosymbiont of Galathealinum brachiosum</name>
    <dbReference type="NCBI Taxonomy" id="2200906"/>
    <lineage>
        <taxon>Bacteria</taxon>
        <taxon>Pseudomonadati</taxon>
        <taxon>Pseudomonadota</taxon>
        <taxon>Gammaproteobacteria</taxon>
        <taxon>sulfur-oxidizing symbionts</taxon>
    </lineage>
</organism>
<dbReference type="Proteomes" id="UP000254266">
    <property type="component" value="Unassembled WGS sequence"/>
</dbReference>
<proteinExistence type="predicted"/>
<dbReference type="AlphaFoldDB" id="A0A370DLY1"/>
<keyword evidence="3" id="KW-1185">Reference proteome</keyword>
<dbReference type="EMBL" id="QFXC01000002">
    <property type="protein sequence ID" value="RDH85919.1"/>
    <property type="molecule type" value="Genomic_DNA"/>
</dbReference>
<dbReference type="InterPro" id="IPR009875">
    <property type="entry name" value="PilZ_domain"/>
</dbReference>
<evidence type="ECO:0000313" key="3">
    <source>
        <dbReference type="Proteomes" id="UP000254266"/>
    </source>
</evidence>
<dbReference type="GO" id="GO:0035438">
    <property type="term" value="F:cyclic-di-GMP binding"/>
    <property type="evidence" value="ECO:0007669"/>
    <property type="project" value="InterPro"/>
</dbReference>
<dbReference type="Pfam" id="PF07238">
    <property type="entry name" value="PilZ"/>
    <property type="match status" value="1"/>
</dbReference>
<name>A0A370DLY1_9GAMM</name>
<gene>
    <name evidence="2" type="ORF">DIZ80_00130</name>
</gene>
<comment type="caution">
    <text evidence="2">The sequence shown here is derived from an EMBL/GenBank/DDBJ whole genome shotgun (WGS) entry which is preliminary data.</text>
</comment>
<evidence type="ECO:0000313" key="2">
    <source>
        <dbReference type="EMBL" id="RDH85919.1"/>
    </source>
</evidence>
<evidence type="ECO:0000259" key="1">
    <source>
        <dbReference type="Pfam" id="PF07238"/>
    </source>
</evidence>
<feature type="domain" description="PilZ" evidence="1">
    <location>
        <begin position="6"/>
        <end position="81"/>
    </location>
</feature>
<dbReference type="SUPFAM" id="SSF141371">
    <property type="entry name" value="PilZ domain-like"/>
    <property type="match status" value="1"/>
</dbReference>
<protein>
    <recommendedName>
        <fullName evidence="1">PilZ domain-containing protein</fullName>
    </recommendedName>
</protein>
<reference evidence="2 3" key="1">
    <citation type="journal article" date="2018" name="ISME J.">
        <title>Endosymbiont genomes yield clues of tubeworm success.</title>
        <authorList>
            <person name="Li Y."/>
            <person name="Liles M.R."/>
            <person name="Halanych K.M."/>
        </authorList>
    </citation>
    <scope>NUCLEOTIDE SEQUENCE [LARGE SCALE GENOMIC DNA]</scope>
    <source>
        <strain evidence="2">A1464</strain>
    </source>
</reference>
<sequence>MQNENNRSHFRLSYPHSVCPKLIMDHDQYDIENVSECGVKVIAGDDMEFMVDDSFLATIHFSDGKEFGLGGQVVRTEGNYVCLHLDAPLPKSILRKEVLLVMHNYPYH</sequence>